<evidence type="ECO:0000256" key="1">
    <source>
        <dbReference type="SAM" id="MobiDB-lite"/>
    </source>
</evidence>
<feature type="region of interest" description="Disordered" evidence="1">
    <location>
        <begin position="1"/>
        <end position="56"/>
    </location>
</feature>
<dbReference type="KEGG" id="eli:ELI_12835"/>
<organism evidence="2 3">
    <name type="scientific">Erythrobacter litoralis (strain HTCC2594)</name>
    <dbReference type="NCBI Taxonomy" id="314225"/>
    <lineage>
        <taxon>Bacteria</taxon>
        <taxon>Pseudomonadati</taxon>
        <taxon>Pseudomonadota</taxon>
        <taxon>Alphaproteobacteria</taxon>
        <taxon>Sphingomonadales</taxon>
        <taxon>Erythrobacteraceae</taxon>
        <taxon>Erythrobacter/Porphyrobacter group</taxon>
        <taxon>Erythrobacter</taxon>
    </lineage>
</organism>
<dbReference type="eggNOG" id="COG3237">
    <property type="taxonomic scope" value="Bacteria"/>
</dbReference>
<dbReference type="Proteomes" id="UP000008808">
    <property type="component" value="Chromosome"/>
</dbReference>
<evidence type="ECO:0000313" key="3">
    <source>
        <dbReference type="Proteomes" id="UP000008808"/>
    </source>
</evidence>
<dbReference type="OrthoDB" id="7226109at2"/>
<sequence length="56" mass="5803">MGELKDKAKGAANKAAGKVKQQSFDPETRAEGVAQENKGRAQSVKGEAKGAMGDKV</sequence>
<dbReference type="SUPFAM" id="SSF69047">
    <property type="entry name" value="Hypothetical protein YjbJ"/>
    <property type="match status" value="1"/>
</dbReference>
<dbReference type="HOGENOM" id="CLU_135567_3_2_5"/>
<name>Q2N6N2_ERYLH</name>
<evidence type="ECO:0000313" key="2">
    <source>
        <dbReference type="EMBL" id="ABC64659.1"/>
    </source>
</evidence>
<dbReference type="InterPro" id="IPR036629">
    <property type="entry name" value="YjbJ_sf"/>
</dbReference>
<gene>
    <name evidence="2" type="ordered locus">ELI_12835</name>
</gene>
<feature type="compositionally biased region" description="Basic and acidic residues" evidence="1">
    <location>
        <begin position="46"/>
        <end position="56"/>
    </location>
</feature>
<reference evidence="3" key="1">
    <citation type="journal article" date="2009" name="J. Bacteriol.">
        <title>Complete genome sequence of Erythrobacter litoralis HTCC2594.</title>
        <authorList>
            <person name="Oh H.M."/>
            <person name="Giovannoni S.J."/>
            <person name="Ferriera S."/>
            <person name="Johnson J."/>
            <person name="Cho J.C."/>
        </authorList>
    </citation>
    <scope>NUCLEOTIDE SEQUENCE [LARGE SCALE GENOMIC DNA]</scope>
    <source>
        <strain evidence="3">HTCC2594</strain>
    </source>
</reference>
<keyword evidence="3" id="KW-1185">Reference proteome</keyword>
<dbReference type="AlphaFoldDB" id="Q2N6N2"/>
<dbReference type="RefSeq" id="WP_011415481.1">
    <property type="nucleotide sequence ID" value="NC_007722.1"/>
</dbReference>
<dbReference type="EMBL" id="CP000157">
    <property type="protein sequence ID" value="ABC64659.1"/>
    <property type="molecule type" value="Genomic_DNA"/>
</dbReference>
<proteinExistence type="predicted"/>
<accession>Q2N6N2</accession>
<dbReference type="STRING" id="314225.ELI_12835"/>
<protein>
    <recommendedName>
        <fullName evidence="4">General stress protein CsbD</fullName>
    </recommendedName>
</protein>
<evidence type="ECO:0008006" key="4">
    <source>
        <dbReference type="Google" id="ProtNLM"/>
    </source>
</evidence>